<dbReference type="Pfam" id="PF00027">
    <property type="entry name" value="cNMP_binding"/>
    <property type="match status" value="1"/>
</dbReference>
<dbReference type="RefSeq" id="WP_125674734.1">
    <property type="nucleotide sequence ID" value="NZ_JBHTOI010000005.1"/>
</dbReference>
<comment type="caution">
    <text evidence="2">The sequence shown here is derived from an EMBL/GenBank/DDBJ whole genome shotgun (WGS) entry which is preliminary data.</text>
</comment>
<dbReference type="InterPro" id="IPR014710">
    <property type="entry name" value="RmlC-like_jellyroll"/>
</dbReference>
<dbReference type="EMBL" id="JBHTOI010000005">
    <property type="protein sequence ID" value="MFD1417547.1"/>
    <property type="molecule type" value="Genomic_DNA"/>
</dbReference>
<organism evidence="2 3">
    <name type="scientific">Companilactobacillus keshanensis</name>
    <dbReference type="NCBI Taxonomy" id="2486003"/>
    <lineage>
        <taxon>Bacteria</taxon>
        <taxon>Bacillati</taxon>
        <taxon>Bacillota</taxon>
        <taxon>Bacilli</taxon>
        <taxon>Lactobacillales</taxon>
        <taxon>Lactobacillaceae</taxon>
        <taxon>Companilactobacillus</taxon>
    </lineage>
</organism>
<feature type="domain" description="Cyclic nucleotide-binding" evidence="1">
    <location>
        <begin position="32"/>
        <end position="113"/>
    </location>
</feature>
<sequence>MHDNLSEYLKIKLPDIEKNWDKLEKFFVKSNFEKGSILLDEGDIATEIYIVISGALRLWHNDDGRDITMQFFFENQMVSSFESFYLGEPSGFSIESIENTEVLMLSKKNFDLIRRLYPSIEPDVTSLICERFIEYRNIFFSQIQYSPEERYRELEKNEPEILERVPLHFVASFLGITPVSLSRIRKRKL</sequence>
<dbReference type="SUPFAM" id="SSF51206">
    <property type="entry name" value="cAMP-binding domain-like"/>
    <property type="match status" value="1"/>
</dbReference>
<proteinExistence type="predicted"/>
<evidence type="ECO:0000259" key="1">
    <source>
        <dbReference type="PROSITE" id="PS50042"/>
    </source>
</evidence>
<gene>
    <name evidence="2" type="ORF">ACFQ42_02075</name>
</gene>
<accession>A0ABW4BSU9</accession>
<dbReference type="InterPro" id="IPR018490">
    <property type="entry name" value="cNMP-bd_dom_sf"/>
</dbReference>
<dbReference type="InterPro" id="IPR000595">
    <property type="entry name" value="cNMP-bd_dom"/>
</dbReference>
<dbReference type="CDD" id="cd00038">
    <property type="entry name" value="CAP_ED"/>
    <property type="match status" value="1"/>
</dbReference>
<name>A0ABW4BSU9_9LACO</name>
<protein>
    <submittedName>
        <fullName evidence="2">Crp/Fnr family transcriptional regulator</fullName>
    </submittedName>
</protein>
<keyword evidence="3" id="KW-1185">Reference proteome</keyword>
<dbReference type="Gene3D" id="2.60.120.10">
    <property type="entry name" value="Jelly Rolls"/>
    <property type="match status" value="1"/>
</dbReference>
<dbReference type="PROSITE" id="PS50042">
    <property type="entry name" value="CNMP_BINDING_3"/>
    <property type="match status" value="1"/>
</dbReference>
<evidence type="ECO:0000313" key="3">
    <source>
        <dbReference type="Proteomes" id="UP001597251"/>
    </source>
</evidence>
<reference evidence="3" key="1">
    <citation type="journal article" date="2019" name="Int. J. Syst. Evol. Microbiol.">
        <title>The Global Catalogue of Microorganisms (GCM) 10K type strain sequencing project: providing services to taxonomists for standard genome sequencing and annotation.</title>
        <authorList>
            <consortium name="The Broad Institute Genomics Platform"/>
            <consortium name="The Broad Institute Genome Sequencing Center for Infectious Disease"/>
            <person name="Wu L."/>
            <person name="Ma J."/>
        </authorList>
    </citation>
    <scope>NUCLEOTIDE SEQUENCE [LARGE SCALE GENOMIC DNA]</scope>
    <source>
        <strain evidence="3">CCM 8936</strain>
    </source>
</reference>
<evidence type="ECO:0000313" key="2">
    <source>
        <dbReference type="EMBL" id="MFD1417547.1"/>
    </source>
</evidence>
<dbReference type="Proteomes" id="UP001597251">
    <property type="component" value="Unassembled WGS sequence"/>
</dbReference>